<name>A0ABW2AU58_9MICO</name>
<evidence type="ECO:0000313" key="4">
    <source>
        <dbReference type="Proteomes" id="UP001596356"/>
    </source>
</evidence>
<dbReference type="InterPro" id="IPR046253">
    <property type="entry name" value="DUF6286"/>
</dbReference>
<reference evidence="4" key="1">
    <citation type="journal article" date="2019" name="Int. J. Syst. Evol. Microbiol.">
        <title>The Global Catalogue of Microorganisms (GCM) 10K type strain sequencing project: providing services to taxonomists for standard genome sequencing and annotation.</title>
        <authorList>
            <consortium name="The Broad Institute Genomics Platform"/>
            <consortium name="The Broad Institute Genome Sequencing Center for Infectious Disease"/>
            <person name="Wu L."/>
            <person name="Ma J."/>
        </authorList>
    </citation>
    <scope>NUCLEOTIDE SEQUENCE [LARGE SCALE GENOMIC DNA]</scope>
    <source>
        <strain evidence="4">NBRC 106593</strain>
    </source>
</reference>
<feature type="transmembrane region" description="Helical" evidence="1">
    <location>
        <begin position="63"/>
        <end position="83"/>
    </location>
</feature>
<proteinExistence type="predicted"/>
<organism evidence="3 4">
    <name type="scientific">Branchiibius cervicis</name>
    <dbReference type="NCBI Taxonomy" id="908252"/>
    <lineage>
        <taxon>Bacteria</taxon>
        <taxon>Bacillati</taxon>
        <taxon>Actinomycetota</taxon>
        <taxon>Actinomycetes</taxon>
        <taxon>Micrococcales</taxon>
        <taxon>Dermacoccaceae</taxon>
        <taxon>Branchiibius</taxon>
    </lineage>
</organism>
<feature type="transmembrane region" description="Helical" evidence="1">
    <location>
        <begin position="12"/>
        <end position="32"/>
    </location>
</feature>
<keyword evidence="4" id="KW-1185">Reference proteome</keyword>
<feature type="domain" description="DUF6286" evidence="2">
    <location>
        <begin position="73"/>
        <end position="166"/>
    </location>
</feature>
<comment type="caution">
    <text evidence="3">The sequence shown here is derived from an EMBL/GenBank/DDBJ whole genome shotgun (WGS) entry which is preliminary data.</text>
</comment>
<dbReference type="EMBL" id="JBHSWJ010000002">
    <property type="protein sequence ID" value="MFC6714410.1"/>
    <property type="molecule type" value="Genomic_DNA"/>
</dbReference>
<keyword evidence="1" id="KW-0812">Transmembrane</keyword>
<dbReference type="Proteomes" id="UP001596356">
    <property type="component" value="Unassembled WGS sequence"/>
</dbReference>
<sequence>MNPKDTPRAAPVAAVTGCLVAFLLIALAVVGIHDLAVTQHWSRGRSWSRDAIEAVDGATRADWVVPLAVITLLIGVVLLYAALKPRRATHRPVPDESDAADVWISPAALSQLATAAAEDVPGVLQAHSRVTARRIRVSLHTTPGSDRDQITQTATQSISDRVGALSDLPVTVQAQEAKA</sequence>
<accession>A0ABW2AU58</accession>
<keyword evidence="1" id="KW-1133">Transmembrane helix</keyword>
<keyword evidence="1" id="KW-0472">Membrane</keyword>
<evidence type="ECO:0000313" key="3">
    <source>
        <dbReference type="EMBL" id="MFC6714410.1"/>
    </source>
</evidence>
<dbReference type="Pfam" id="PF19803">
    <property type="entry name" value="DUF6286"/>
    <property type="match status" value="1"/>
</dbReference>
<gene>
    <name evidence="3" type="ORF">ACFQBT_11510</name>
</gene>
<evidence type="ECO:0000256" key="1">
    <source>
        <dbReference type="SAM" id="Phobius"/>
    </source>
</evidence>
<dbReference type="RefSeq" id="WP_291522070.1">
    <property type="nucleotide sequence ID" value="NZ_JBHSWJ010000002.1"/>
</dbReference>
<evidence type="ECO:0000259" key="2">
    <source>
        <dbReference type="Pfam" id="PF19803"/>
    </source>
</evidence>
<protein>
    <submittedName>
        <fullName evidence="3">DUF6286 domain-containing protein</fullName>
    </submittedName>
</protein>